<sequence>MPLRFTRFFFENNGGHYLTITDHYFTFEPKTLPLNQKVASRGVRATKFRSHRVIPVHDSQTQRSHPEKFIAGLLGKSRISDRGGSRLMEGGVGGSYVKRSPRGASAGGSCYSGTMTVVTTLVSTDVLDRFLTYRPRHLLVNSFALWVSTGTFLFEGKTLATGQFPPSLCAWKPRLRPCIRYPRIDFTITAAYAQLHSHKVARCLNNVEETNRMPQVTVRGNRLNAYLGVLSSQGRYRLPRNDRPRRVQTQNKALTFPSARYLLLIERTNDNKKTLIVLHKFVSKGDFLENSRSVGLRCGQLGSGMRMRHSPSEVAHSHKTRM</sequence>
<protein>
    <submittedName>
        <fullName evidence="2">Uncharacterized protein</fullName>
    </submittedName>
</protein>
<dbReference type="EMBL" id="BGZK01000154">
    <property type="protein sequence ID" value="GBP23905.1"/>
    <property type="molecule type" value="Genomic_DNA"/>
</dbReference>
<evidence type="ECO:0000313" key="2">
    <source>
        <dbReference type="EMBL" id="GBP23905.1"/>
    </source>
</evidence>
<organism evidence="2 3">
    <name type="scientific">Eumeta variegata</name>
    <name type="common">Bagworm moth</name>
    <name type="synonym">Eumeta japonica</name>
    <dbReference type="NCBI Taxonomy" id="151549"/>
    <lineage>
        <taxon>Eukaryota</taxon>
        <taxon>Metazoa</taxon>
        <taxon>Ecdysozoa</taxon>
        <taxon>Arthropoda</taxon>
        <taxon>Hexapoda</taxon>
        <taxon>Insecta</taxon>
        <taxon>Pterygota</taxon>
        <taxon>Neoptera</taxon>
        <taxon>Endopterygota</taxon>
        <taxon>Lepidoptera</taxon>
        <taxon>Glossata</taxon>
        <taxon>Ditrysia</taxon>
        <taxon>Tineoidea</taxon>
        <taxon>Psychidae</taxon>
        <taxon>Oiketicinae</taxon>
        <taxon>Eumeta</taxon>
    </lineage>
</organism>
<evidence type="ECO:0000313" key="3">
    <source>
        <dbReference type="Proteomes" id="UP000299102"/>
    </source>
</evidence>
<feature type="region of interest" description="Disordered" evidence="1">
    <location>
        <begin position="302"/>
        <end position="322"/>
    </location>
</feature>
<comment type="caution">
    <text evidence="2">The sequence shown here is derived from an EMBL/GenBank/DDBJ whole genome shotgun (WGS) entry which is preliminary data.</text>
</comment>
<accession>A0A4C1UBR8</accession>
<gene>
    <name evidence="2" type="ORF">EVAR_86282_1</name>
</gene>
<name>A0A4C1UBR8_EUMVA</name>
<dbReference type="AlphaFoldDB" id="A0A4C1UBR8"/>
<dbReference type="Proteomes" id="UP000299102">
    <property type="component" value="Unassembled WGS sequence"/>
</dbReference>
<keyword evidence="3" id="KW-1185">Reference proteome</keyword>
<evidence type="ECO:0000256" key="1">
    <source>
        <dbReference type="SAM" id="MobiDB-lite"/>
    </source>
</evidence>
<proteinExistence type="predicted"/>
<reference evidence="2 3" key="1">
    <citation type="journal article" date="2019" name="Commun. Biol.">
        <title>The bagworm genome reveals a unique fibroin gene that provides high tensile strength.</title>
        <authorList>
            <person name="Kono N."/>
            <person name="Nakamura H."/>
            <person name="Ohtoshi R."/>
            <person name="Tomita M."/>
            <person name="Numata K."/>
            <person name="Arakawa K."/>
        </authorList>
    </citation>
    <scope>NUCLEOTIDE SEQUENCE [LARGE SCALE GENOMIC DNA]</scope>
</reference>